<dbReference type="PANTHER" id="PTHR45842:SF21">
    <property type="entry name" value="IG-LIKE DOMAIN-CONTAINING PROTEIN"/>
    <property type="match status" value="1"/>
</dbReference>
<keyword evidence="8 12" id="KW-0472">Membrane</keyword>
<dbReference type="InterPro" id="IPR001611">
    <property type="entry name" value="Leu-rich_rpt"/>
</dbReference>
<evidence type="ECO:0000256" key="11">
    <source>
        <dbReference type="SAM" id="MobiDB-lite"/>
    </source>
</evidence>
<dbReference type="Gene3D" id="2.60.40.10">
    <property type="entry name" value="Immunoglobulins"/>
    <property type="match status" value="3"/>
</dbReference>
<keyword evidence="10" id="KW-0325">Glycoprotein</keyword>
<dbReference type="InterPro" id="IPR003599">
    <property type="entry name" value="Ig_sub"/>
</dbReference>
<dbReference type="RefSeq" id="XP_055884114.1">
    <property type="nucleotide sequence ID" value="XM_056028139.1"/>
</dbReference>
<comment type="subcellular location">
    <subcellularLocation>
        <location evidence="1">Cell membrane</location>
    </subcellularLocation>
</comment>
<keyword evidence="7 12" id="KW-1133">Transmembrane helix</keyword>
<dbReference type="InterPro" id="IPR013783">
    <property type="entry name" value="Ig-like_fold"/>
</dbReference>
<evidence type="ECO:0000256" key="3">
    <source>
        <dbReference type="ARBA" id="ARBA00022614"/>
    </source>
</evidence>
<feature type="compositionally biased region" description="Basic and acidic residues" evidence="11">
    <location>
        <begin position="1050"/>
        <end position="1063"/>
    </location>
</feature>
<evidence type="ECO:0000256" key="5">
    <source>
        <dbReference type="ARBA" id="ARBA00022729"/>
    </source>
</evidence>
<evidence type="ECO:0000256" key="1">
    <source>
        <dbReference type="ARBA" id="ARBA00004236"/>
    </source>
</evidence>
<dbReference type="InterPro" id="IPR036179">
    <property type="entry name" value="Ig-like_dom_sf"/>
</dbReference>
<dbReference type="PROSITE" id="PS51450">
    <property type="entry name" value="LRR"/>
    <property type="match status" value="5"/>
</dbReference>
<dbReference type="Pfam" id="PF13855">
    <property type="entry name" value="LRR_8"/>
    <property type="match status" value="5"/>
</dbReference>
<dbReference type="SMART" id="SM00013">
    <property type="entry name" value="LRRNT"/>
    <property type="match status" value="1"/>
</dbReference>
<dbReference type="SMART" id="SM00409">
    <property type="entry name" value="IG"/>
    <property type="match status" value="3"/>
</dbReference>
<feature type="domain" description="Ig-like" evidence="13">
    <location>
        <begin position="724"/>
        <end position="814"/>
    </location>
</feature>
<dbReference type="InterPro" id="IPR003591">
    <property type="entry name" value="Leu-rich_rpt_typical-subtyp"/>
</dbReference>
<dbReference type="Proteomes" id="UP001165740">
    <property type="component" value="Chromosome 4"/>
</dbReference>
<dbReference type="OMA" id="CTDCMET"/>
<feature type="region of interest" description="Disordered" evidence="11">
    <location>
        <begin position="914"/>
        <end position="946"/>
    </location>
</feature>
<dbReference type="SMART" id="SM00408">
    <property type="entry name" value="IGc2"/>
    <property type="match status" value="3"/>
</dbReference>
<dbReference type="SUPFAM" id="SSF52058">
    <property type="entry name" value="L domain-like"/>
    <property type="match status" value="2"/>
</dbReference>
<dbReference type="Pfam" id="PF07679">
    <property type="entry name" value="I-set"/>
    <property type="match status" value="2"/>
</dbReference>
<feature type="compositionally biased region" description="Low complexity" evidence="11">
    <location>
        <begin position="978"/>
        <end position="996"/>
    </location>
</feature>
<feature type="region of interest" description="Disordered" evidence="11">
    <location>
        <begin position="1042"/>
        <end position="1071"/>
    </location>
</feature>
<dbReference type="FunFam" id="2.60.40.10:FF:000161">
    <property type="entry name" value="Leucine rich repeats and immunoglobulin like domains 2"/>
    <property type="match status" value="1"/>
</dbReference>
<evidence type="ECO:0000256" key="2">
    <source>
        <dbReference type="ARBA" id="ARBA00022475"/>
    </source>
</evidence>
<gene>
    <name evidence="15" type="primary">LOC106054035</name>
</gene>
<dbReference type="FunFam" id="3.80.10.10:FF:000023">
    <property type="entry name" value="Leucine rich repeats and immunoglobulin like domains 3"/>
    <property type="match status" value="1"/>
</dbReference>
<feature type="region of interest" description="Disordered" evidence="11">
    <location>
        <begin position="870"/>
        <end position="900"/>
    </location>
</feature>
<dbReference type="InterPro" id="IPR050467">
    <property type="entry name" value="LRFN"/>
</dbReference>
<dbReference type="SMART" id="SM00082">
    <property type="entry name" value="LRRCT"/>
    <property type="match status" value="1"/>
</dbReference>
<evidence type="ECO:0000256" key="6">
    <source>
        <dbReference type="ARBA" id="ARBA00022737"/>
    </source>
</evidence>
<feature type="domain" description="Ig-like" evidence="13">
    <location>
        <begin position="630"/>
        <end position="719"/>
    </location>
</feature>
<keyword evidence="14" id="KW-1185">Reference proteome</keyword>
<dbReference type="PANTHER" id="PTHR45842">
    <property type="entry name" value="SYNAPTIC ADHESION-LIKE MOLECULE SALM"/>
    <property type="match status" value="1"/>
</dbReference>
<dbReference type="GeneID" id="106054035"/>
<keyword evidence="4 12" id="KW-0812">Transmembrane</keyword>
<feature type="compositionally biased region" description="Polar residues" evidence="11">
    <location>
        <begin position="915"/>
        <end position="933"/>
    </location>
</feature>
<dbReference type="FunFam" id="3.80.10.10:FF:001438">
    <property type="entry name" value="Uncharacterized protein"/>
    <property type="match status" value="1"/>
</dbReference>
<evidence type="ECO:0000256" key="8">
    <source>
        <dbReference type="ARBA" id="ARBA00023136"/>
    </source>
</evidence>
<dbReference type="InterPro" id="IPR007110">
    <property type="entry name" value="Ig-like_dom"/>
</dbReference>
<dbReference type="PROSITE" id="PS50835">
    <property type="entry name" value="IG_LIKE"/>
    <property type="match status" value="3"/>
</dbReference>
<dbReference type="InterPro" id="IPR003598">
    <property type="entry name" value="Ig_sub2"/>
</dbReference>
<feature type="region of interest" description="Disordered" evidence="11">
    <location>
        <begin position="960"/>
        <end position="1000"/>
    </location>
</feature>
<dbReference type="OrthoDB" id="5917255at2759"/>
<dbReference type="InterPro" id="IPR000372">
    <property type="entry name" value="LRRNT"/>
</dbReference>
<keyword evidence="6" id="KW-0677">Repeat</keyword>
<accession>A0A9W3AAA6</accession>
<dbReference type="InterPro" id="IPR013098">
    <property type="entry name" value="Ig_I-set"/>
</dbReference>
<organism evidence="14 15">
    <name type="scientific">Biomphalaria glabrata</name>
    <name type="common">Bloodfluke planorb</name>
    <name type="synonym">Freshwater snail</name>
    <dbReference type="NCBI Taxonomy" id="6526"/>
    <lineage>
        <taxon>Eukaryota</taxon>
        <taxon>Metazoa</taxon>
        <taxon>Spiralia</taxon>
        <taxon>Lophotrochozoa</taxon>
        <taxon>Mollusca</taxon>
        <taxon>Gastropoda</taxon>
        <taxon>Heterobranchia</taxon>
        <taxon>Euthyneura</taxon>
        <taxon>Panpulmonata</taxon>
        <taxon>Hygrophila</taxon>
        <taxon>Lymnaeoidea</taxon>
        <taxon>Planorbidae</taxon>
        <taxon>Biomphalaria</taxon>
    </lineage>
</organism>
<dbReference type="FunFam" id="2.60.40.10:FF:000150">
    <property type="entry name" value="Leucine rich repeats and immunoglobulin like domains 3"/>
    <property type="match status" value="1"/>
</dbReference>
<feature type="transmembrane region" description="Helical" evidence="12">
    <location>
        <begin position="835"/>
        <end position="857"/>
    </location>
</feature>
<evidence type="ECO:0000256" key="4">
    <source>
        <dbReference type="ARBA" id="ARBA00022692"/>
    </source>
</evidence>
<dbReference type="InterPro" id="IPR000483">
    <property type="entry name" value="Cys-rich_flank_reg_C"/>
</dbReference>
<evidence type="ECO:0000256" key="12">
    <source>
        <dbReference type="SAM" id="Phobius"/>
    </source>
</evidence>
<dbReference type="SMART" id="SM00369">
    <property type="entry name" value="LRR_TYP"/>
    <property type="match status" value="15"/>
</dbReference>
<feature type="domain" description="Ig-like" evidence="13">
    <location>
        <begin position="529"/>
        <end position="625"/>
    </location>
</feature>
<evidence type="ECO:0000313" key="15">
    <source>
        <dbReference type="RefSeq" id="XP_055884114.1"/>
    </source>
</evidence>
<evidence type="ECO:0000256" key="10">
    <source>
        <dbReference type="ARBA" id="ARBA00023180"/>
    </source>
</evidence>
<name>A0A9W3AAA6_BIOGL</name>
<dbReference type="InterPro" id="IPR032675">
    <property type="entry name" value="LRR_dom_sf"/>
</dbReference>
<dbReference type="Pfam" id="PF13927">
    <property type="entry name" value="Ig_3"/>
    <property type="match status" value="1"/>
</dbReference>
<dbReference type="SUPFAM" id="SSF48726">
    <property type="entry name" value="Immunoglobulin"/>
    <property type="match status" value="3"/>
</dbReference>
<evidence type="ECO:0000256" key="7">
    <source>
        <dbReference type="ARBA" id="ARBA00022989"/>
    </source>
</evidence>
<keyword evidence="9" id="KW-1015">Disulfide bond</keyword>
<keyword evidence="5" id="KW-0732">Signal</keyword>
<sequence length="1337" mass="147309">MVYRIPCNTNRVQCRANMAAVLLYVCSAFVVWVCCFQHPVQAQAADSVRCPSSCNCLGNNVDCSNLGLYDIPKNIPKWVTRLDLQRNSISEIRPEDFKGLINLQYLDLSNNGLKILNGSDFSDLISLQTLKLDSNELTEMPVFSSQSNLTNLSITSNHIVSISLAALVHMPNLHTLDLSRNNILSVSNGSFPAKCQLVHLNLNNNHISALEKGSMSNLTSLETLKMNKNKLVEIMTSAFHDMHKLKVLELMRNKLQVIKGLTFQGAKKLEILRLKKNNISQLKDGAFYDLHNLRELHLDNNSLVNVTKAWLFGLKKLETLSLPHNKISHIDSDAWEQCKNLVKLSMMDNRLTAITESTFAQLASLQLLQLDQNQISRIDDGAFKHLTSLTTLELNSNEISWSMEDVSGLFRGLNSLTKLSLKFNSIRSIAVYAFSGLPKLRNLYLEENDITSIQENAFETLRDLRDLRFNSTKLYCDCHLSWLYPWLVQQGYQNSAVGTCFHPTNLRGMSLVQVDSAQFKCNNSEFPKPVIIESPKSTNGFKGENLTLTCMTAITGGVQPTIQWKRNNMVLEDIHSVVTASSDGEVKHFTSHLILPDVQDSTAGKYHCVVSNEFGYAISQKAQINVYVYPVFLQKPKDVTVKAGKPAELKCAATGQPPPEISWQKDGGDNFPAARDRRMHVYPNDDKFFIMDTRIADEGVYSCMAKNEAGVIISNATVTVLETPGFVQPMIGKKTSKLGETSVLQCMASGSPQPKLTWLKDDRDLVLTPRHFFTVDNQILVIVDTQWSDGGVYACRMSNSLGTAKGTTELQVLSANGEPSESGSFGLDDESTTTGIIIIAVVCCVVGTSLVWVIIIYQTRKRHEVYSATPTDETTLPGEVPSSGYMSSDREGSYSQGPITTNYHYQDYQMKESGYESSSGQFRANGYNRSTMLPSDVDEDDPQPTVMTAGDRLLRQLKAAPSSTSLQYPGSDGDTIGSRHSTSSGHHSDPPSSHSGHSSHHPLVYQQLNVVTAEDYGRKSSSQSPLADESHLSQQLGKSMFQTFHPTKPTNHDRSVCGGRRGENAAQQHEPCDNLDVETGSYPSRATLPGACAVCQSSTNDLKSIHGCLNPAGNCPPCYLNVTEEGSKYDTCGGRCVQGDTKSSSDPLHPPALFSVPTPTPGDTRSRPKCFCYVHKNPKLACCHGNAETSGCKSNQEEVTVYDCCNAGATPSPCHLGNQATSPCCCEVVRDSHFCPHQQSHQCEENGVSLCSNGDCPPSYQAPHHRHATSLNKGRPKLGHVHCDTYSLHRDCSSCGCDSQELPLHRRNHPSCSNCKSCSKKENSSHLKGATMQIQHT</sequence>
<feature type="region of interest" description="Disordered" evidence="11">
    <location>
        <begin position="1318"/>
        <end position="1337"/>
    </location>
</feature>
<protein>
    <submittedName>
        <fullName evidence="15">Leucine-rich repeats and immunoglobulin-like domains protein 2</fullName>
    </submittedName>
</protein>
<proteinExistence type="predicted"/>
<keyword evidence="3" id="KW-0433">Leucine-rich repeat</keyword>
<dbReference type="SMART" id="SM00365">
    <property type="entry name" value="LRR_SD22"/>
    <property type="match status" value="7"/>
</dbReference>
<dbReference type="Gene3D" id="3.80.10.10">
    <property type="entry name" value="Ribonuclease Inhibitor"/>
    <property type="match status" value="5"/>
</dbReference>
<evidence type="ECO:0000259" key="13">
    <source>
        <dbReference type="PROSITE" id="PS50835"/>
    </source>
</evidence>
<reference evidence="15" key="1">
    <citation type="submission" date="2025-08" db="UniProtKB">
        <authorList>
            <consortium name="RefSeq"/>
        </authorList>
    </citation>
    <scope>IDENTIFICATION</scope>
</reference>
<dbReference type="GO" id="GO:0005886">
    <property type="term" value="C:plasma membrane"/>
    <property type="evidence" value="ECO:0007669"/>
    <property type="project" value="UniProtKB-SubCell"/>
</dbReference>
<evidence type="ECO:0000313" key="14">
    <source>
        <dbReference type="Proteomes" id="UP001165740"/>
    </source>
</evidence>
<keyword evidence="2" id="KW-1003">Cell membrane</keyword>
<evidence type="ECO:0000256" key="9">
    <source>
        <dbReference type="ARBA" id="ARBA00023157"/>
    </source>
</evidence>